<sequence length="75" mass="8442">MVREVKGMGKQKSYLDQYADSEYSLAFLPKVEITLWVDDARAEEVVRKVVEAARTGRMGDGKIMILPANPIEMPV</sequence>
<dbReference type="GO" id="GO:0006808">
    <property type="term" value="P:regulation of nitrogen utilization"/>
    <property type="evidence" value="ECO:0007669"/>
    <property type="project" value="InterPro"/>
</dbReference>
<name>A0A5C5ZFA3_9BACT</name>
<accession>A0A5C5ZFA3</accession>
<dbReference type="PRINTS" id="PR00340">
    <property type="entry name" value="PIIGLNB"/>
</dbReference>
<proteinExistence type="predicted"/>
<dbReference type="AlphaFoldDB" id="A0A5C5ZFA3"/>
<dbReference type="PANTHER" id="PTHR30115:SF11">
    <property type="entry name" value="NITROGEN REGULATORY PROTEIN P-II HOMOLOG"/>
    <property type="match status" value="1"/>
</dbReference>
<keyword evidence="1" id="KW-0597">Phosphoprotein</keyword>
<dbReference type="EMBL" id="SJPO01000001">
    <property type="protein sequence ID" value="TWT85785.1"/>
    <property type="molecule type" value="Genomic_DNA"/>
</dbReference>
<dbReference type="InterPro" id="IPR015867">
    <property type="entry name" value="N-reg_PII/ATP_PRibTrfase_C"/>
</dbReference>
<dbReference type="SMART" id="SM00938">
    <property type="entry name" value="P-II"/>
    <property type="match status" value="1"/>
</dbReference>
<reference evidence="2 3" key="1">
    <citation type="submission" date="2019-02" db="EMBL/GenBank/DDBJ databases">
        <title>Deep-cultivation of Planctomycetes and their phenomic and genomic characterization uncovers novel biology.</title>
        <authorList>
            <person name="Wiegand S."/>
            <person name="Jogler M."/>
            <person name="Boedeker C."/>
            <person name="Pinto D."/>
            <person name="Vollmers J."/>
            <person name="Rivas-Marin E."/>
            <person name="Kohn T."/>
            <person name="Peeters S.H."/>
            <person name="Heuer A."/>
            <person name="Rast P."/>
            <person name="Oberbeckmann S."/>
            <person name="Bunk B."/>
            <person name="Jeske O."/>
            <person name="Meyerdierks A."/>
            <person name="Storesund J.E."/>
            <person name="Kallscheuer N."/>
            <person name="Luecker S."/>
            <person name="Lage O.M."/>
            <person name="Pohl T."/>
            <person name="Merkel B.J."/>
            <person name="Hornburger P."/>
            <person name="Mueller R.-W."/>
            <person name="Bruemmer F."/>
            <person name="Labrenz M."/>
            <person name="Spormann A.M."/>
            <person name="Op Den Camp H."/>
            <person name="Overmann J."/>
            <person name="Amann R."/>
            <person name="Jetten M.S.M."/>
            <person name="Mascher T."/>
            <person name="Medema M.H."/>
            <person name="Devos D.P."/>
            <person name="Kaster A.-K."/>
            <person name="Ovreas L."/>
            <person name="Rohde M."/>
            <person name="Galperin M.Y."/>
            <person name="Jogler C."/>
        </authorList>
    </citation>
    <scope>NUCLEOTIDE SEQUENCE [LARGE SCALE GENOMIC DNA]</scope>
    <source>
        <strain evidence="2 3">Pla123a</strain>
    </source>
</reference>
<protein>
    <submittedName>
        <fullName evidence="2">Nitrogen regulatory protein P-II</fullName>
    </submittedName>
</protein>
<dbReference type="PANTHER" id="PTHR30115">
    <property type="entry name" value="NITROGEN REGULATORY PROTEIN P-II"/>
    <property type="match status" value="1"/>
</dbReference>
<dbReference type="Pfam" id="PF00543">
    <property type="entry name" value="P-II"/>
    <property type="match status" value="1"/>
</dbReference>
<evidence type="ECO:0000256" key="1">
    <source>
        <dbReference type="PIRSR" id="PIRSR602187-50"/>
    </source>
</evidence>
<evidence type="ECO:0000313" key="2">
    <source>
        <dbReference type="EMBL" id="TWT85785.1"/>
    </source>
</evidence>
<dbReference type="GO" id="GO:0005829">
    <property type="term" value="C:cytosol"/>
    <property type="evidence" value="ECO:0007669"/>
    <property type="project" value="TreeGrafter"/>
</dbReference>
<keyword evidence="3" id="KW-1185">Reference proteome</keyword>
<dbReference type="Gene3D" id="3.30.70.120">
    <property type="match status" value="1"/>
</dbReference>
<comment type="caution">
    <text evidence="2">The sequence shown here is derived from an EMBL/GenBank/DDBJ whole genome shotgun (WGS) entry which is preliminary data.</text>
</comment>
<dbReference type="GO" id="GO:0030234">
    <property type="term" value="F:enzyme regulator activity"/>
    <property type="evidence" value="ECO:0007669"/>
    <property type="project" value="InterPro"/>
</dbReference>
<feature type="modified residue" description="O-UMP-tyrosine" evidence="1">
    <location>
        <position position="23"/>
    </location>
</feature>
<dbReference type="SUPFAM" id="SSF54913">
    <property type="entry name" value="GlnB-like"/>
    <property type="match status" value="1"/>
</dbReference>
<dbReference type="InterPro" id="IPR002187">
    <property type="entry name" value="N-reg_PII"/>
</dbReference>
<dbReference type="Proteomes" id="UP000318478">
    <property type="component" value="Unassembled WGS sequence"/>
</dbReference>
<evidence type="ECO:0000313" key="3">
    <source>
        <dbReference type="Proteomes" id="UP000318478"/>
    </source>
</evidence>
<dbReference type="PROSITE" id="PS51343">
    <property type="entry name" value="PII_GLNB_DOM"/>
    <property type="match status" value="1"/>
</dbReference>
<organism evidence="2 3">
    <name type="scientific">Posidoniimonas polymericola</name>
    <dbReference type="NCBI Taxonomy" id="2528002"/>
    <lineage>
        <taxon>Bacteria</taxon>
        <taxon>Pseudomonadati</taxon>
        <taxon>Planctomycetota</taxon>
        <taxon>Planctomycetia</taxon>
        <taxon>Pirellulales</taxon>
        <taxon>Lacipirellulaceae</taxon>
        <taxon>Posidoniimonas</taxon>
    </lineage>
</organism>
<dbReference type="InterPro" id="IPR011322">
    <property type="entry name" value="N-reg_PII-like_a/b"/>
</dbReference>
<dbReference type="GO" id="GO:0005524">
    <property type="term" value="F:ATP binding"/>
    <property type="evidence" value="ECO:0007669"/>
    <property type="project" value="TreeGrafter"/>
</dbReference>
<gene>
    <name evidence="2" type="primary">glnB_1</name>
    <name evidence="2" type="ORF">Pla123a_05920</name>
</gene>